<accession>A0A494Y2P3</accession>
<name>A0A494Y2P3_9BURK</name>
<dbReference type="PRINTS" id="PR00081">
    <property type="entry name" value="GDHRDH"/>
</dbReference>
<evidence type="ECO:0000313" key="5">
    <source>
        <dbReference type="EMBL" id="RKP55733.1"/>
    </source>
</evidence>
<dbReference type="SUPFAM" id="SSF51735">
    <property type="entry name" value="NAD(P)-binding Rossmann-fold domains"/>
    <property type="match status" value="1"/>
</dbReference>
<evidence type="ECO:0000313" key="6">
    <source>
        <dbReference type="Proteomes" id="UP000270342"/>
    </source>
</evidence>
<gene>
    <name evidence="5" type="ORF">D7S86_10950</name>
</gene>
<keyword evidence="2" id="KW-0963">Cytoplasm</keyword>
<keyword evidence="4" id="KW-0560">Oxidoreductase</keyword>
<dbReference type="Gene3D" id="3.40.50.720">
    <property type="entry name" value="NAD(P)-binding Rossmann-like Domain"/>
    <property type="match status" value="1"/>
</dbReference>
<dbReference type="Pfam" id="PF00106">
    <property type="entry name" value="adh_short"/>
    <property type="match status" value="1"/>
</dbReference>
<evidence type="ECO:0000256" key="1">
    <source>
        <dbReference type="ARBA" id="ARBA00004496"/>
    </source>
</evidence>
<dbReference type="InterPro" id="IPR051721">
    <property type="entry name" value="Biopterin_syn/organic_redct"/>
</dbReference>
<dbReference type="PANTHER" id="PTHR44085">
    <property type="entry name" value="SEPIAPTERIN REDUCTASE"/>
    <property type="match status" value="1"/>
</dbReference>
<dbReference type="GO" id="GO:0005737">
    <property type="term" value="C:cytoplasm"/>
    <property type="evidence" value="ECO:0007669"/>
    <property type="project" value="UniProtKB-SubCell"/>
</dbReference>
<dbReference type="NCBIfam" id="NF005436">
    <property type="entry name" value="PRK07023.1"/>
    <property type="match status" value="1"/>
</dbReference>
<reference evidence="5 6" key="1">
    <citation type="submission" date="2018-10" db="EMBL/GenBank/DDBJ databases">
        <title>Robbsia sp. DHC34, isolated from soil.</title>
        <authorList>
            <person name="Gao Z.-H."/>
            <person name="Qiu L.-H."/>
        </authorList>
    </citation>
    <scope>NUCLEOTIDE SEQUENCE [LARGE SCALE GENOMIC DNA]</scope>
    <source>
        <strain evidence="5 6">DHC34</strain>
    </source>
</reference>
<sequence>MPDFSTTKAIVTGHTRGIGAAVASQLLERGVQVLGVSRGANPSLAQRFPGLFSQIEVDLADAVRVEVWIATSQIRTFVAHAECVALVNNAGTLGPVGGLDVQAPADIARAIQLNVATPMMLAAAFAQASAQIADRRIVHVSSGAARNAYAGWSLYCGSKAALDHHARAVALDAHRSIRICSLAPGVVDTQMQSEIRDTTLERFPDRQRFEALKRDAQLASPDDAARKIVDYLFSDTFGEVATEDVRTLRAY</sequence>
<dbReference type="RefSeq" id="WP_121086319.1">
    <property type="nucleotide sequence ID" value="NZ_RBZU01000004.1"/>
</dbReference>
<evidence type="ECO:0000256" key="3">
    <source>
        <dbReference type="ARBA" id="ARBA00022857"/>
    </source>
</evidence>
<dbReference type="InterPro" id="IPR036291">
    <property type="entry name" value="NAD(P)-bd_dom_sf"/>
</dbReference>
<comment type="subcellular location">
    <subcellularLocation>
        <location evidence="1">Cytoplasm</location>
    </subcellularLocation>
</comment>
<keyword evidence="3" id="KW-0521">NADP</keyword>
<comment type="caution">
    <text evidence="5">The sequence shown here is derived from an EMBL/GenBank/DDBJ whole genome shotgun (WGS) entry which is preliminary data.</text>
</comment>
<dbReference type="GO" id="GO:0006729">
    <property type="term" value="P:tetrahydrobiopterin biosynthetic process"/>
    <property type="evidence" value="ECO:0007669"/>
    <property type="project" value="TreeGrafter"/>
</dbReference>
<evidence type="ECO:0000256" key="4">
    <source>
        <dbReference type="ARBA" id="ARBA00023002"/>
    </source>
</evidence>
<dbReference type="EMBL" id="RBZU01000004">
    <property type="protein sequence ID" value="RKP55733.1"/>
    <property type="molecule type" value="Genomic_DNA"/>
</dbReference>
<evidence type="ECO:0000256" key="2">
    <source>
        <dbReference type="ARBA" id="ARBA00022490"/>
    </source>
</evidence>
<dbReference type="Proteomes" id="UP000270342">
    <property type="component" value="Unassembled WGS sequence"/>
</dbReference>
<proteinExistence type="predicted"/>
<dbReference type="AlphaFoldDB" id="A0A494Y2P3"/>
<organism evidence="5 6">
    <name type="scientific">Pararobbsia silviterrae</name>
    <dbReference type="NCBI Taxonomy" id="1792498"/>
    <lineage>
        <taxon>Bacteria</taxon>
        <taxon>Pseudomonadati</taxon>
        <taxon>Pseudomonadota</taxon>
        <taxon>Betaproteobacteria</taxon>
        <taxon>Burkholderiales</taxon>
        <taxon>Burkholderiaceae</taxon>
        <taxon>Pararobbsia</taxon>
    </lineage>
</organism>
<dbReference type="OrthoDB" id="9794387at2"/>
<dbReference type="GO" id="GO:0004757">
    <property type="term" value="F:sepiapterin reductase (NADP+) activity"/>
    <property type="evidence" value="ECO:0007669"/>
    <property type="project" value="TreeGrafter"/>
</dbReference>
<dbReference type="InterPro" id="IPR002347">
    <property type="entry name" value="SDR_fam"/>
</dbReference>
<dbReference type="PANTHER" id="PTHR44085:SF2">
    <property type="entry name" value="SEPIAPTERIN REDUCTASE"/>
    <property type="match status" value="1"/>
</dbReference>
<protein>
    <submittedName>
        <fullName evidence="5">SDR family oxidoreductase</fullName>
    </submittedName>
</protein>
<keyword evidence="6" id="KW-1185">Reference proteome</keyword>